<gene>
    <name evidence="2" type="ORF">EW145_g1608</name>
</gene>
<evidence type="ECO:0000313" key="2">
    <source>
        <dbReference type="EMBL" id="THH10055.1"/>
    </source>
</evidence>
<evidence type="ECO:0000259" key="1">
    <source>
        <dbReference type="Pfam" id="PF20415"/>
    </source>
</evidence>
<dbReference type="Pfam" id="PF20415">
    <property type="entry name" value="DUF6699"/>
    <property type="match status" value="1"/>
</dbReference>
<sequence length="195" mass="22860">MSNSKPRVHKDLDHLTYFPKIGTIDPPPRLWDMRYDPRERGGVFNAPRFPYRFNYYGPRTTAVMPRVDRLCVLFRYHPTVSSFWTFDITHLGAPTGQDGYAVTAEDVLGGIYEQLRFEPSEEDRRNCEEHNQAAERARIERCELFKLDKKREPVRRIDYVKGVLGYCAFAGLSGYDRHLSTPLLRIYLTDVPFFF</sequence>
<evidence type="ECO:0000313" key="3">
    <source>
        <dbReference type="Proteomes" id="UP000308199"/>
    </source>
</evidence>
<comment type="caution">
    <text evidence="2">The sequence shown here is derived from an EMBL/GenBank/DDBJ whole genome shotgun (WGS) entry which is preliminary data.</text>
</comment>
<accession>A0A4S4LEG2</accession>
<proteinExistence type="predicted"/>
<dbReference type="OrthoDB" id="3167617at2759"/>
<keyword evidence="3" id="KW-1185">Reference proteome</keyword>
<reference evidence="2 3" key="1">
    <citation type="submission" date="2019-02" db="EMBL/GenBank/DDBJ databases">
        <title>Genome sequencing of the rare red list fungi Phellinidium pouzarii.</title>
        <authorList>
            <person name="Buettner E."/>
            <person name="Kellner H."/>
        </authorList>
    </citation>
    <scope>NUCLEOTIDE SEQUENCE [LARGE SCALE GENOMIC DNA]</scope>
    <source>
        <strain evidence="2 3">DSM 108285</strain>
    </source>
</reference>
<name>A0A4S4LEG2_9AGAM</name>
<dbReference type="EMBL" id="SGPK01000046">
    <property type="protein sequence ID" value="THH10055.1"/>
    <property type="molecule type" value="Genomic_DNA"/>
</dbReference>
<dbReference type="Proteomes" id="UP000308199">
    <property type="component" value="Unassembled WGS sequence"/>
</dbReference>
<organism evidence="2 3">
    <name type="scientific">Phellinidium pouzarii</name>
    <dbReference type="NCBI Taxonomy" id="167371"/>
    <lineage>
        <taxon>Eukaryota</taxon>
        <taxon>Fungi</taxon>
        <taxon>Dikarya</taxon>
        <taxon>Basidiomycota</taxon>
        <taxon>Agaricomycotina</taxon>
        <taxon>Agaricomycetes</taxon>
        <taxon>Hymenochaetales</taxon>
        <taxon>Hymenochaetaceae</taxon>
        <taxon>Phellinidium</taxon>
    </lineage>
</organism>
<feature type="domain" description="DUF6699" evidence="1">
    <location>
        <begin position="31"/>
        <end position="173"/>
    </location>
</feature>
<protein>
    <recommendedName>
        <fullName evidence="1">DUF6699 domain-containing protein</fullName>
    </recommendedName>
</protein>
<dbReference type="InterPro" id="IPR046522">
    <property type="entry name" value="DUF6699"/>
</dbReference>
<dbReference type="AlphaFoldDB" id="A0A4S4LEG2"/>